<proteinExistence type="predicted"/>
<protein>
    <submittedName>
        <fullName evidence="1">Uncharacterized protein</fullName>
    </submittedName>
</protein>
<dbReference type="Proteomes" id="UP001208888">
    <property type="component" value="Unassembled WGS sequence"/>
</dbReference>
<dbReference type="EMBL" id="JANFVX010000039">
    <property type="protein sequence ID" value="MCW0346524.1"/>
    <property type="molecule type" value="Genomic_DNA"/>
</dbReference>
<sequence length="42" mass="4714">MISVDVFTCIANNISDMIVCETVNHHSALTPAHHQTVIEQFF</sequence>
<reference evidence="1" key="1">
    <citation type="submission" date="2022-06" db="EMBL/GenBank/DDBJ databases">
        <title>Dynamics of rice microbiomes reveals core vertical transmitted seed endophytes.</title>
        <authorList>
            <person name="Liao K."/>
            <person name="Zhang X."/>
        </authorList>
    </citation>
    <scope>NUCLEOTIDE SEQUENCE</scope>
    <source>
        <strain evidence="1">JT1-17</strain>
    </source>
</reference>
<gene>
    <name evidence="1" type="ORF">NB703_004617</name>
</gene>
<name>A0AAJ1D3F6_PANAN</name>
<comment type="caution">
    <text evidence="1">The sequence shown here is derived from an EMBL/GenBank/DDBJ whole genome shotgun (WGS) entry which is preliminary data.</text>
</comment>
<evidence type="ECO:0000313" key="2">
    <source>
        <dbReference type="Proteomes" id="UP001208888"/>
    </source>
</evidence>
<organism evidence="1 2">
    <name type="scientific">Pantoea ananas</name>
    <name type="common">Erwinia uredovora</name>
    <dbReference type="NCBI Taxonomy" id="553"/>
    <lineage>
        <taxon>Bacteria</taxon>
        <taxon>Pseudomonadati</taxon>
        <taxon>Pseudomonadota</taxon>
        <taxon>Gammaproteobacteria</taxon>
        <taxon>Enterobacterales</taxon>
        <taxon>Erwiniaceae</taxon>
        <taxon>Pantoea</taxon>
    </lineage>
</organism>
<dbReference type="AlphaFoldDB" id="A0AAJ1D3F6"/>
<evidence type="ECO:0000313" key="1">
    <source>
        <dbReference type="EMBL" id="MCW0346524.1"/>
    </source>
</evidence>
<accession>A0AAJ1D3F6</accession>